<evidence type="ECO:0000259" key="4">
    <source>
        <dbReference type="PROSITE" id="PS50893"/>
    </source>
</evidence>
<organism evidence="5 6">
    <name type="scientific">Phytohabitans maris</name>
    <dbReference type="NCBI Taxonomy" id="3071409"/>
    <lineage>
        <taxon>Bacteria</taxon>
        <taxon>Bacillati</taxon>
        <taxon>Actinomycetota</taxon>
        <taxon>Actinomycetes</taxon>
        <taxon>Micromonosporales</taxon>
        <taxon>Micromonosporaceae</taxon>
    </lineage>
</organism>
<keyword evidence="6" id="KW-1185">Reference proteome</keyword>
<comment type="caution">
    <text evidence="5">The sequence shown here is derived from an EMBL/GenBank/DDBJ whole genome shotgun (WGS) entry which is preliminary data.</text>
</comment>
<gene>
    <name evidence="5" type="ORF">RB614_14540</name>
</gene>
<dbReference type="InterPro" id="IPR017871">
    <property type="entry name" value="ABC_transporter-like_CS"/>
</dbReference>
<evidence type="ECO:0000256" key="3">
    <source>
        <dbReference type="ARBA" id="ARBA00022840"/>
    </source>
</evidence>
<keyword evidence="1" id="KW-0813">Transport</keyword>
<dbReference type="SMART" id="SM00382">
    <property type="entry name" value="AAA"/>
    <property type="match status" value="1"/>
</dbReference>
<evidence type="ECO:0000313" key="6">
    <source>
        <dbReference type="Proteomes" id="UP001230908"/>
    </source>
</evidence>
<proteinExistence type="predicted"/>
<reference evidence="5 6" key="1">
    <citation type="submission" date="2023-08" db="EMBL/GenBank/DDBJ databases">
        <title>Phytohabitans sansha sp. nov., isolated from marine sediment.</title>
        <authorList>
            <person name="Zhao Y."/>
            <person name="Yi K."/>
        </authorList>
    </citation>
    <scope>NUCLEOTIDE SEQUENCE [LARGE SCALE GENOMIC DNA]</scope>
    <source>
        <strain evidence="5 6">ZYX-F-186</strain>
    </source>
</reference>
<dbReference type="Gene3D" id="3.40.50.300">
    <property type="entry name" value="P-loop containing nucleotide triphosphate hydrolases"/>
    <property type="match status" value="1"/>
</dbReference>
<evidence type="ECO:0000256" key="2">
    <source>
        <dbReference type="ARBA" id="ARBA00022741"/>
    </source>
</evidence>
<dbReference type="GO" id="GO:0005524">
    <property type="term" value="F:ATP binding"/>
    <property type="evidence" value="ECO:0007669"/>
    <property type="project" value="UniProtKB-KW"/>
</dbReference>
<dbReference type="Proteomes" id="UP001230908">
    <property type="component" value="Unassembled WGS sequence"/>
</dbReference>
<sequence>MGRRTRPPAAEVSEGTWIEVAALDKRYQPRRSAPTQALVDINLTVRRGEFISVVGPSGCGKTTLLKILAGLSPKSAGTVRIAGREVTKPLPEVGMVFQAPTLLPWRTIFDNVMVPAEIQKLDPARHRERAQQLLDMVGLTGFERKYPHELSGGMQQRAGICRALVHDPAVLLMDEPFGALDAMTREYMNVELLRIWRESGQTVVLVTHSIPEAVFLSDRVVVLSQRPGRIAEIVPIDLERPRDLGVMSSDRAGVYVDRIRAHFNAASVID</sequence>
<name>A0ABU0ZF97_9ACTN</name>
<dbReference type="SUPFAM" id="SSF52540">
    <property type="entry name" value="P-loop containing nucleoside triphosphate hydrolases"/>
    <property type="match status" value="1"/>
</dbReference>
<dbReference type="PROSITE" id="PS00211">
    <property type="entry name" value="ABC_TRANSPORTER_1"/>
    <property type="match status" value="1"/>
</dbReference>
<dbReference type="PANTHER" id="PTHR42788:SF13">
    <property type="entry name" value="ALIPHATIC SULFONATES IMPORT ATP-BINDING PROTEIN SSUB"/>
    <property type="match status" value="1"/>
</dbReference>
<keyword evidence="2" id="KW-0547">Nucleotide-binding</keyword>
<keyword evidence="3 5" id="KW-0067">ATP-binding</keyword>
<accession>A0ABU0ZF97</accession>
<dbReference type="InterPro" id="IPR050166">
    <property type="entry name" value="ABC_transporter_ATP-bind"/>
</dbReference>
<evidence type="ECO:0000313" key="5">
    <source>
        <dbReference type="EMBL" id="MDQ7905734.1"/>
    </source>
</evidence>
<protein>
    <submittedName>
        <fullName evidence="5">ABC transporter ATP-binding protein</fullName>
    </submittedName>
</protein>
<dbReference type="PROSITE" id="PS50893">
    <property type="entry name" value="ABC_TRANSPORTER_2"/>
    <property type="match status" value="1"/>
</dbReference>
<dbReference type="PANTHER" id="PTHR42788">
    <property type="entry name" value="TAURINE IMPORT ATP-BINDING PROTEIN-RELATED"/>
    <property type="match status" value="1"/>
</dbReference>
<dbReference type="Pfam" id="PF00005">
    <property type="entry name" value="ABC_tran"/>
    <property type="match status" value="1"/>
</dbReference>
<dbReference type="CDD" id="cd03293">
    <property type="entry name" value="ABC_NrtD_SsuB_transporters"/>
    <property type="match status" value="1"/>
</dbReference>
<dbReference type="InterPro" id="IPR003593">
    <property type="entry name" value="AAA+_ATPase"/>
</dbReference>
<dbReference type="EMBL" id="JAVHUY010000012">
    <property type="protein sequence ID" value="MDQ7905734.1"/>
    <property type="molecule type" value="Genomic_DNA"/>
</dbReference>
<dbReference type="InterPro" id="IPR027417">
    <property type="entry name" value="P-loop_NTPase"/>
</dbReference>
<feature type="domain" description="ABC transporter" evidence="4">
    <location>
        <begin position="18"/>
        <end position="250"/>
    </location>
</feature>
<evidence type="ECO:0000256" key="1">
    <source>
        <dbReference type="ARBA" id="ARBA00022448"/>
    </source>
</evidence>
<dbReference type="RefSeq" id="WP_308713007.1">
    <property type="nucleotide sequence ID" value="NZ_JAVHUY010000012.1"/>
</dbReference>
<dbReference type="InterPro" id="IPR003439">
    <property type="entry name" value="ABC_transporter-like_ATP-bd"/>
</dbReference>